<name>A0ABQ9UIN8_SAGOE</name>
<keyword evidence="3" id="KW-1185">Reference proteome</keyword>
<feature type="region of interest" description="Disordered" evidence="1">
    <location>
        <begin position="78"/>
        <end position="100"/>
    </location>
</feature>
<gene>
    <name evidence="2" type="ORF">P7K49_025963</name>
</gene>
<sequence>MQKVESRGKSEEFLLTSEAGRGLWAHVGTTHGQVLTNSLSAARPANKEPRAHTTDAHTATPCLASHLLCTPKVNYVSHGSHTGTELAPEDDTDTRPQTAG</sequence>
<dbReference type="EMBL" id="JASSZA010000012">
    <property type="protein sequence ID" value="KAK2096929.1"/>
    <property type="molecule type" value="Genomic_DNA"/>
</dbReference>
<comment type="caution">
    <text evidence="2">The sequence shown here is derived from an EMBL/GenBank/DDBJ whole genome shotgun (WGS) entry which is preliminary data.</text>
</comment>
<dbReference type="Proteomes" id="UP001266305">
    <property type="component" value="Unassembled WGS sequence"/>
</dbReference>
<evidence type="ECO:0000313" key="2">
    <source>
        <dbReference type="EMBL" id="KAK2096929.1"/>
    </source>
</evidence>
<feature type="non-terminal residue" evidence="2">
    <location>
        <position position="100"/>
    </location>
</feature>
<evidence type="ECO:0000256" key="1">
    <source>
        <dbReference type="SAM" id="MobiDB-lite"/>
    </source>
</evidence>
<protein>
    <submittedName>
        <fullName evidence="2">Uncharacterized protein</fullName>
    </submittedName>
</protein>
<evidence type="ECO:0000313" key="3">
    <source>
        <dbReference type="Proteomes" id="UP001266305"/>
    </source>
</evidence>
<reference evidence="2 3" key="1">
    <citation type="submission" date="2023-05" db="EMBL/GenBank/DDBJ databases">
        <title>B98-5 Cell Line De Novo Hybrid Assembly: An Optical Mapping Approach.</title>
        <authorList>
            <person name="Kananen K."/>
            <person name="Auerbach J.A."/>
            <person name="Kautto E."/>
            <person name="Blachly J.S."/>
        </authorList>
    </citation>
    <scope>NUCLEOTIDE SEQUENCE [LARGE SCALE GENOMIC DNA]</scope>
    <source>
        <strain evidence="2">B95-8</strain>
        <tissue evidence="2">Cell line</tissue>
    </source>
</reference>
<proteinExistence type="predicted"/>
<accession>A0ABQ9UIN8</accession>
<organism evidence="2 3">
    <name type="scientific">Saguinus oedipus</name>
    <name type="common">Cotton-top tamarin</name>
    <name type="synonym">Oedipomidas oedipus</name>
    <dbReference type="NCBI Taxonomy" id="9490"/>
    <lineage>
        <taxon>Eukaryota</taxon>
        <taxon>Metazoa</taxon>
        <taxon>Chordata</taxon>
        <taxon>Craniata</taxon>
        <taxon>Vertebrata</taxon>
        <taxon>Euteleostomi</taxon>
        <taxon>Mammalia</taxon>
        <taxon>Eutheria</taxon>
        <taxon>Euarchontoglires</taxon>
        <taxon>Primates</taxon>
        <taxon>Haplorrhini</taxon>
        <taxon>Platyrrhini</taxon>
        <taxon>Cebidae</taxon>
        <taxon>Callitrichinae</taxon>
        <taxon>Saguinus</taxon>
    </lineage>
</organism>